<reference evidence="1 2" key="1">
    <citation type="submission" date="2021-06" db="EMBL/GenBank/DDBJ databases">
        <authorList>
            <person name="Palmer J.M."/>
        </authorList>
    </citation>
    <scope>NUCLEOTIDE SEQUENCE [LARGE SCALE GENOMIC DNA]</scope>
    <source>
        <strain evidence="1 2">MEX-2019</strain>
        <tissue evidence="1">Muscle</tissue>
    </source>
</reference>
<sequence>MAGITCFRQRHCMKMILCVYIQQLVLAYLYQLFKSAYPCRVTGVLVPISSDHCARSKAELDGLPVTQTHTHTLRQFYLQAHAAMLTECKGAGDAAISPPVLILGSILDHFTQRFQLLQACNVY</sequence>
<comment type="caution">
    <text evidence="1">The sequence shown here is derived from an EMBL/GenBank/DDBJ whole genome shotgun (WGS) entry which is preliminary data.</text>
</comment>
<protein>
    <submittedName>
        <fullName evidence="1">Uncharacterized protein</fullName>
    </submittedName>
</protein>
<dbReference type="Proteomes" id="UP001311232">
    <property type="component" value="Unassembled WGS sequence"/>
</dbReference>
<gene>
    <name evidence="1" type="ORF">CRENBAI_010637</name>
</gene>
<proteinExistence type="predicted"/>
<dbReference type="EMBL" id="JAHHUM010000886">
    <property type="protein sequence ID" value="KAK5616460.1"/>
    <property type="molecule type" value="Genomic_DNA"/>
</dbReference>
<accession>A0AAV9S570</accession>
<evidence type="ECO:0000313" key="1">
    <source>
        <dbReference type="EMBL" id="KAK5616460.1"/>
    </source>
</evidence>
<organism evidence="1 2">
    <name type="scientific">Crenichthys baileyi</name>
    <name type="common">White River springfish</name>
    <dbReference type="NCBI Taxonomy" id="28760"/>
    <lineage>
        <taxon>Eukaryota</taxon>
        <taxon>Metazoa</taxon>
        <taxon>Chordata</taxon>
        <taxon>Craniata</taxon>
        <taxon>Vertebrata</taxon>
        <taxon>Euteleostomi</taxon>
        <taxon>Actinopterygii</taxon>
        <taxon>Neopterygii</taxon>
        <taxon>Teleostei</taxon>
        <taxon>Neoteleostei</taxon>
        <taxon>Acanthomorphata</taxon>
        <taxon>Ovalentaria</taxon>
        <taxon>Atherinomorphae</taxon>
        <taxon>Cyprinodontiformes</taxon>
        <taxon>Goodeidae</taxon>
        <taxon>Crenichthys</taxon>
    </lineage>
</organism>
<name>A0AAV9S570_9TELE</name>
<keyword evidence="2" id="KW-1185">Reference proteome</keyword>
<evidence type="ECO:0000313" key="2">
    <source>
        <dbReference type="Proteomes" id="UP001311232"/>
    </source>
</evidence>
<dbReference type="AlphaFoldDB" id="A0AAV9S570"/>